<protein>
    <submittedName>
        <fullName evidence="2">Uncharacterized protein</fullName>
    </submittedName>
</protein>
<organism evidence="2 3">
    <name type="scientific">Microvirga vignae</name>
    <dbReference type="NCBI Taxonomy" id="1225564"/>
    <lineage>
        <taxon>Bacteria</taxon>
        <taxon>Pseudomonadati</taxon>
        <taxon>Pseudomonadota</taxon>
        <taxon>Alphaproteobacteria</taxon>
        <taxon>Hyphomicrobiales</taxon>
        <taxon>Methylobacteriaceae</taxon>
        <taxon>Microvirga</taxon>
    </lineage>
</organism>
<dbReference type="EMBL" id="LCYG01000062">
    <property type="protein sequence ID" value="KLK90970.1"/>
    <property type="molecule type" value="Genomic_DNA"/>
</dbReference>
<keyword evidence="3" id="KW-1185">Reference proteome</keyword>
<feature type="transmembrane region" description="Helical" evidence="1">
    <location>
        <begin position="74"/>
        <end position="94"/>
    </location>
</feature>
<gene>
    <name evidence="2" type="ORF">AA309_22555</name>
</gene>
<keyword evidence="1" id="KW-0472">Membrane</keyword>
<evidence type="ECO:0000313" key="2">
    <source>
        <dbReference type="EMBL" id="KLK90970.1"/>
    </source>
</evidence>
<proteinExistence type="predicted"/>
<feature type="transmembrane region" description="Helical" evidence="1">
    <location>
        <begin position="41"/>
        <end position="62"/>
    </location>
</feature>
<comment type="caution">
    <text evidence="2">The sequence shown here is derived from an EMBL/GenBank/DDBJ whole genome shotgun (WGS) entry which is preliminary data.</text>
</comment>
<accession>A0A0H1R6U5</accession>
<evidence type="ECO:0000256" key="1">
    <source>
        <dbReference type="SAM" id="Phobius"/>
    </source>
</evidence>
<dbReference type="Proteomes" id="UP000035489">
    <property type="component" value="Unassembled WGS sequence"/>
</dbReference>
<evidence type="ECO:0000313" key="3">
    <source>
        <dbReference type="Proteomes" id="UP000035489"/>
    </source>
</evidence>
<dbReference type="PATRIC" id="fig|1225564.3.peg.5892"/>
<keyword evidence="1" id="KW-0812">Transmembrane</keyword>
<keyword evidence="1" id="KW-1133">Transmembrane helix</keyword>
<name>A0A0H1R6U5_9HYPH</name>
<sequence length="102" mass="11056">MAGSIGGGIEHEEEQKRRDFLADIKSSIAHAVTGDAFDPKLIFRFFEIGGAATAIIGSLLIVYGHYENQEFHQYAVGFGFIAVGILAYIVPQLAEIWGDPNG</sequence>
<dbReference type="AlphaFoldDB" id="A0A0H1R6U5"/>
<reference evidence="2 3" key="1">
    <citation type="submission" date="2015-05" db="EMBL/GenBank/DDBJ databases">
        <title>Draft genome sequence of Microvirga vignae strain BR3299, a novel nitrogen fixing bacteria isolated from Brazil semi-aired region.</title>
        <authorList>
            <person name="Zilli J.E."/>
            <person name="Passos S.R."/>
            <person name="Leite J."/>
            <person name="Baldani J.I."/>
            <person name="Xavier G.R."/>
            <person name="Rumjaneck N.G."/>
            <person name="Simoes-Araujo J.L."/>
        </authorList>
    </citation>
    <scope>NUCLEOTIDE SEQUENCE [LARGE SCALE GENOMIC DNA]</scope>
    <source>
        <strain evidence="2 3">BR3299</strain>
    </source>
</reference>